<dbReference type="SUPFAM" id="SSF52540">
    <property type="entry name" value="P-loop containing nucleoside triphosphate hydrolases"/>
    <property type="match status" value="1"/>
</dbReference>
<dbReference type="Gene3D" id="3.40.50.300">
    <property type="entry name" value="P-loop containing nucleotide triphosphate hydrolases"/>
    <property type="match status" value="1"/>
</dbReference>
<name>A0A9P0CIW7_9CUCU</name>
<protein>
    <recommendedName>
        <fullName evidence="1">(+)RNA virus helicase C-terminal domain-containing protein</fullName>
    </recommendedName>
</protein>
<dbReference type="AlphaFoldDB" id="A0A9P0CIW7"/>
<dbReference type="EMBL" id="OV651822">
    <property type="protein sequence ID" value="CAH1100918.1"/>
    <property type="molecule type" value="Genomic_DNA"/>
</dbReference>
<feature type="domain" description="(+)RNA virus helicase C-terminal" evidence="1">
    <location>
        <begin position="29"/>
        <end position="68"/>
    </location>
</feature>
<accession>A0A9P0CIW7</accession>
<keyword evidence="3" id="KW-1185">Reference proteome</keyword>
<gene>
    <name evidence="2" type="ORF">PSYICH_LOCUS2172</name>
</gene>
<dbReference type="InterPro" id="IPR027351">
    <property type="entry name" value="(+)RNA_virus_helicase_core_dom"/>
</dbReference>
<dbReference type="OrthoDB" id="10071389at2759"/>
<reference evidence="2" key="1">
    <citation type="submission" date="2022-01" db="EMBL/GenBank/DDBJ databases">
        <authorList>
            <person name="King R."/>
        </authorList>
    </citation>
    <scope>NUCLEOTIDE SEQUENCE</scope>
</reference>
<sequence length="112" mass="12735">MHKTFVTLKGFSSMYVERKQFPLTLTEGLTVHKSQGSTYPSLALCLEKWLCKSHLYIGCSRATKSFGLFLFGNKFTVPVRTQKVAACDKELASLRGDPDRQLDMIVRDMLRN</sequence>
<dbReference type="InterPro" id="IPR027417">
    <property type="entry name" value="P-loop_NTPase"/>
</dbReference>
<dbReference type="Pfam" id="PF01443">
    <property type="entry name" value="Viral_helicase1"/>
    <property type="match status" value="1"/>
</dbReference>
<dbReference type="Proteomes" id="UP001153636">
    <property type="component" value="Chromosome 10"/>
</dbReference>
<evidence type="ECO:0000259" key="1">
    <source>
        <dbReference type="Pfam" id="PF01443"/>
    </source>
</evidence>
<organism evidence="2 3">
    <name type="scientific">Psylliodes chrysocephalus</name>
    <dbReference type="NCBI Taxonomy" id="3402493"/>
    <lineage>
        <taxon>Eukaryota</taxon>
        <taxon>Metazoa</taxon>
        <taxon>Ecdysozoa</taxon>
        <taxon>Arthropoda</taxon>
        <taxon>Hexapoda</taxon>
        <taxon>Insecta</taxon>
        <taxon>Pterygota</taxon>
        <taxon>Neoptera</taxon>
        <taxon>Endopterygota</taxon>
        <taxon>Coleoptera</taxon>
        <taxon>Polyphaga</taxon>
        <taxon>Cucujiformia</taxon>
        <taxon>Chrysomeloidea</taxon>
        <taxon>Chrysomelidae</taxon>
        <taxon>Galerucinae</taxon>
        <taxon>Alticini</taxon>
        <taxon>Psylliodes</taxon>
    </lineage>
</organism>
<proteinExistence type="predicted"/>
<evidence type="ECO:0000313" key="3">
    <source>
        <dbReference type="Proteomes" id="UP001153636"/>
    </source>
</evidence>
<evidence type="ECO:0000313" key="2">
    <source>
        <dbReference type="EMBL" id="CAH1100918.1"/>
    </source>
</evidence>
<dbReference type="GO" id="GO:0005524">
    <property type="term" value="F:ATP binding"/>
    <property type="evidence" value="ECO:0007669"/>
    <property type="project" value="InterPro"/>
</dbReference>
<dbReference type="CDD" id="cd18809">
    <property type="entry name" value="SF1_C_RecD"/>
    <property type="match status" value="1"/>
</dbReference>